<gene>
    <name evidence="8" type="ORF">Q8947_09030</name>
</gene>
<feature type="transmembrane region" description="Helical" evidence="7">
    <location>
        <begin position="20"/>
        <end position="42"/>
    </location>
</feature>
<feature type="transmembrane region" description="Helical" evidence="7">
    <location>
        <begin position="91"/>
        <end position="118"/>
    </location>
</feature>
<comment type="caution">
    <text evidence="8">The sequence shown here is derived from an EMBL/GenBank/DDBJ whole genome shotgun (WGS) entry which is preliminary data.</text>
</comment>
<feature type="transmembrane region" description="Helical" evidence="7">
    <location>
        <begin position="191"/>
        <end position="211"/>
    </location>
</feature>
<dbReference type="Pfam" id="PF00860">
    <property type="entry name" value="Xan_ur_permease"/>
    <property type="match status" value="1"/>
</dbReference>
<dbReference type="RefSeq" id="WP_165277706.1">
    <property type="nucleotide sequence ID" value="NZ_JAUZQE010000018.1"/>
</dbReference>
<feature type="transmembrane region" description="Helical" evidence="7">
    <location>
        <begin position="130"/>
        <end position="152"/>
    </location>
</feature>
<dbReference type="Proteomes" id="UP001232156">
    <property type="component" value="Unassembled WGS sequence"/>
</dbReference>
<keyword evidence="9" id="KW-1185">Reference proteome</keyword>
<name>A0ABU1D6Q8_9BURK</name>
<feature type="transmembrane region" description="Helical" evidence="7">
    <location>
        <begin position="406"/>
        <end position="426"/>
    </location>
</feature>
<reference evidence="8 9" key="1">
    <citation type="submission" date="2023-08" db="EMBL/GenBank/DDBJ databases">
        <title>Alcaligenaceae gen. nov., a novel taxon isolated from the sludge of Yixing Pesticide Factory.</title>
        <authorList>
            <person name="Ruan L."/>
        </authorList>
    </citation>
    <scope>NUCLEOTIDE SEQUENCE [LARGE SCALE GENOMIC DNA]</scope>
    <source>
        <strain evidence="8 9">LG-2</strain>
    </source>
</reference>
<sequence>MKRPRELLYASAERPPVATLGVLAAQHVATALALIAYALTVAQIGGLDPETTRTFISATIIGMGVATTLQARGGRTGSGSMLVHMPDPILVALAGLVCAEYGLGGMVVVCMVNGLTALFAGSLVPRLRAVLPPSVAGVVVCVGGLSLIEPALTHSLGVTEAGPNLTDTLLCVVTLTVIMVLSIWGSQVMRLFALLAGIASGVALAAVLGALHGGELLMNTPLLGVPTLVAPSFDVPAGLLVAVALLALMTQLDTFACTVLMQKMNDADWRRADMRMVGGGIRANALGNLCAAALGGYPSAVSSANLALCHISRSTSRWIGLVVGALLLTLAFMPFATLALTLIPASVIGAVGIYAAAYLVVSGIELIASRAMDARGIFMVGLAFIAGIGVMFMPHLADTLPEALQFIGRNGVVVAGGAAIAFNVLFRLGSSQRRAESLHDAGTSRDLAQRITDFIEGSGASWGARHAAIRRATQAALEAAEALHASGKRRITEIRGRFDEFNLDIELLHEGPPLALEAPSTPTANLLDADDAAFEAALERTMAQVSHTLVQRLADRVHADQRNGQSSLRLHFEH</sequence>
<evidence type="ECO:0000313" key="9">
    <source>
        <dbReference type="Proteomes" id="UP001232156"/>
    </source>
</evidence>
<feature type="transmembrane region" description="Helical" evidence="7">
    <location>
        <begin position="318"/>
        <end position="336"/>
    </location>
</feature>
<dbReference type="PANTHER" id="PTHR42810">
    <property type="entry name" value="PURINE PERMEASE C1399.01C-RELATED"/>
    <property type="match status" value="1"/>
</dbReference>
<keyword evidence="5 7" id="KW-1133">Transmembrane helix</keyword>
<dbReference type="PANTHER" id="PTHR42810:SF2">
    <property type="entry name" value="PURINE PERMEASE C1399.01C-RELATED"/>
    <property type="match status" value="1"/>
</dbReference>
<accession>A0ABU1D6Q8</accession>
<evidence type="ECO:0000256" key="1">
    <source>
        <dbReference type="ARBA" id="ARBA00004141"/>
    </source>
</evidence>
<evidence type="ECO:0000256" key="6">
    <source>
        <dbReference type="ARBA" id="ARBA00023136"/>
    </source>
</evidence>
<proteinExistence type="inferred from homology"/>
<evidence type="ECO:0000256" key="5">
    <source>
        <dbReference type="ARBA" id="ARBA00022989"/>
    </source>
</evidence>
<keyword evidence="4 7" id="KW-0812">Transmembrane</keyword>
<comment type="similarity">
    <text evidence="2">Belongs to the nucleobase:cation symporter-2 (NCS2) (TC 2.A.40) family.</text>
</comment>
<dbReference type="NCBIfam" id="NF037981">
    <property type="entry name" value="NCS2_1"/>
    <property type="match status" value="1"/>
</dbReference>
<keyword evidence="3" id="KW-0813">Transport</keyword>
<evidence type="ECO:0000313" key="8">
    <source>
        <dbReference type="EMBL" id="MDR4126124.1"/>
    </source>
</evidence>
<organism evidence="8 9">
    <name type="scientific">Yanghanlia caeni</name>
    <dbReference type="NCBI Taxonomy" id="3064283"/>
    <lineage>
        <taxon>Bacteria</taxon>
        <taxon>Pseudomonadati</taxon>
        <taxon>Pseudomonadota</taxon>
        <taxon>Betaproteobacteria</taxon>
        <taxon>Burkholderiales</taxon>
        <taxon>Alcaligenaceae</taxon>
        <taxon>Yanghanlia</taxon>
    </lineage>
</organism>
<protein>
    <submittedName>
        <fullName evidence="8">Solute carrier family 23 protein</fullName>
    </submittedName>
</protein>
<evidence type="ECO:0000256" key="2">
    <source>
        <dbReference type="ARBA" id="ARBA00008821"/>
    </source>
</evidence>
<feature type="transmembrane region" description="Helical" evidence="7">
    <location>
        <begin position="342"/>
        <end position="364"/>
    </location>
</feature>
<evidence type="ECO:0000256" key="4">
    <source>
        <dbReference type="ARBA" id="ARBA00022692"/>
    </source>
</evidence>
<evidence type="ECO:0000256" key="3">
    <source>
        <dbReference type="ARBA" id="ARBA00022448"/>
    </source>
</evidence>
<feature type="transmembrane region" description="Helical" evidence="7">
    <location>
        <begin position="54"/>
        <end position="71"/>
    </location>
</feature>
<feature type="transmembrane region" description="Helical" evidence="7">
    <location>
        <begin position="164"/>
        <end position="184"/>
    </location>
</feature>
<dbReference type="InterPro" id="IPR006043">
    <property type="entry name" value="NCS2"/>
</dbReference>
<feature type="transmembrane region" description="Helical" evidence="7">
    <location>
        <begin position="237"/>
        <end position="261"/>
    </location>
</feature>
<evidence type="ECO:0000256" key="7">
    <source>
        <dbReference type="SAM" id="Phobius"/>
    </source>
</evidence>
<feature type="transmembrane region" description="Helical" evidence="7">
    <location>
        <begin position="376"/>
        <end position="394"/>
    </location>
</feature>
<keyword evidence="6 7" id="KW-0472">Membrane</keyword>
<dbReference type="EMBL" id="JAUZQE010000018">
    <property type="protein sequence ID" value="MDR4126124.1"/>
    <property type="molecule type" value="Genomic_DNA"/>
</dbReference>
<comment type="subcellular location">
    <subcellularLocation>
        <location evidence="1">Membrane</location>
        <topology evidence="1">Multi-pass membrane protein</topology>
    </subcellularLocation>
</comment>